<proteinExistence type="predicted"/>
<evidence type="ECO:0000313" key="1">
    <source>
        <dbReference type="EMBL" id="KAH6928840.1"/>
    </source>
</evidence>
<dbReference type="Proteomes" id="UP000821845">
    <property type="component" value="Chromosome 6"/>
</dbReference>
<gene>
    <name evidence="1" type="ORF">HPB50_020142</name>
</gene>
<protein>
    <submittedName>
        <fullName evidence="1">Uncharacterized protein</fullName>
    </submittedName>
</protein>
<organism evidence="1 2">
    <name type="scientific">Hyalomma asiaticum</name>
    <name type="common">Tick</name>
    <dbReference type="NCBI Taxonomy" id="266040"/>
    <lineage>
        <taxon>Eukaryota</taxon>
        <taxon>Metazoa</taxon>
        <taxon>Ecdysozoa</taxon>
        <taxon>Arthropoda</taxon>
        <taxon>Chelicerata</taxon>
        <taxon>Arachnida</taxon>
        <taxon>Acari</taxon>
        <taxon>Parasitiformes</taxon>
        <taxon>Ixodida</taxon>
        <taxon>Ixodoidea</taxon>
        <taxon>Ixodidae</taxon>
        <taxon>Hyalomminae</taxon>
        <taxon>Hyalomma</taxon>
    </lineage>
</organism>
<name>A0ACB7S295_HYAAI</name>
<reference evidence="1" key="1">
    <citation type="submission" date="2020-05" db="EMBL/GenBank/DDBJ databases">
        <title>Large-scale comparative analyses of tick genomes elucidate their genetic diversity and vector capacities.</title>
        <authorList>
            <person name="Jia N."/>
            <person name="Wang J."/>
            <person name="Shi W."/>
            <person name="Du L."/>
            <person name="Sun Y."/>
            <person name="Zhan W."/>
            <person name="Jiang J."/>
            <person name="Wang Q."/>
            <person name="Zhang B."/>
            <person name="Ji P."/>
            <person name="Sakyi L.B."/>
            <person name="Cui X."/>
            <person name="Yuan T."/>
            <person name="Jiang B."/>
            <person name="Yang W."/>
            <person name="Lam T.T.-Y."/>
            <person name="Chang Q."/>
            <person name="Ding S."/>
            <person name="Wang X."/>
            <person name="Zhu J."/>
            <person name="Ruan X."/>
            <person name="Zhao L."/>
            <person name="Wei J."/>
            <person name="Que T."/>
            <person name="Du C."/>
            <person name="Cheng J."/>
            <person name="Dai P."/>
            <person name="Han X."/>
            <person name="Huang E."/>
            <person name="Gao Y."/>
            <person name="Liu J."/>
            <person name="Shao H."/>
            <person name="Ye R."/>
            <person name="Li L."/>
            <person name="Wei W."/>
            <person name="Wang X."/>
            <person name="Wang C."/>
            <person name="Yang T."/>
            <person name="Huo Q."/>
            <person name="Li W."/>
            <person name="Guo W."/>
            <person name="Chen H."/>
            <person name="Zhou L."/>
            <person name="Ni X."/>
            <person name="Tian J."/>
            <person name="Zhou Y."/>
            <person name="Sheng Y."/>
            <person name="Liu T."/>
            <person name="Pan Y."/>
            <person name="Xia L."/>
            <person name="Li J."/>
            <person name="Zhao F."/>
            <person name="Cao W."/>
        </authorList>
    </citation>
    <scope>NUCLEOTIDE SEQUENCE</scope>
    <source>
        <strain evidence="1">Hyas-2018</strain>
    </source>
</reference>
<evidence type="ECO:0000313" key="2">
    <source>
        <dbReference type="Proteomes" id="UP000821845"/>
    </source>
</evidence>
<comment type="caution">
    <text evidence="1">The sequence shown here is derived from an EMBL/GenBank/DDBJ whole genome shotgun (WGS) entry which is preliminary data.</text>
</comment>
<accession>A0ACB7S295</accession>
<sequence>MSSEHIAQMQKTKEEKIRRKPLVAVGRVLLSFASIAFSSKNVVAVRAAARLAAVAAGGDGRGKTLEQLALPEPENQERDGAEVVVHQVNWYRSQRFQAVLSAAAIFCRVALLVHFGPTLWIRIKYRDLLRASTREAPGEHADLPLFSGCDEAACQQYMAAISASANKSQDQCDDLSGFVCDGRKHRHHLLSVVDAAEDTMYKRVLSAIERASQNGSYQAEVASSSTGIERSVAALARSRID</sequence>
<keyword evidence="2" id="KW-1185">Reference proteome</keyword>
<dbReference type="EMBL" id="CM023486">
    <property type="protein sequence ID" value="KAH6928840.1"/>
    <property type="molecule type" value="Genomic_DNA"/>
</dbReference>